<proteinExistence type="predicted"/>
<protein>
    <recommendedName>
        <fullName evidence="3">Nucleotidyltransferase family protein</fullName>
    </recommendedName>
</protein>
<evidence type="ECO:0008006" key="3">
    <source>
        <dbReference type="Google" id="ProtNLM"/>
    </source>
</evidence>
<dbReference type="Proteomes" id="UP000033411">
    <property type="component" value="Unassembled WGS sequence"/>
</dbReference>
<dbReference type="PATRIC" id="fig|1293439.3.peg.2933"/>
<dbReference type="AlphaFoldDB" id="A0A0F5QK83"/>
<name>A0A0F5QK83_9HYPH</name>
<dbReference type="OrthoDB" id="9805247at2"/>
<accession>A0A0F5QK83</accession>
<organism evidence="1 2">
    <name type="scientific">Devosia epidermidihirudinis</name>
    <dbReference type="NCBI Taxonomy" id="1293439"/>
    <lineage>
        <taxon>Bacteria</taxon>
        <taxon>Pseudomonadati</taxon>
        <taxon>Pseudomonadota</taxon>
        <taxon>Alphaproteobacteria</taxon>
        <taxon>Hyphomicrobiales</taxon>
        <taxon>Devosiaceae</taxon>
        <taxon>Devosia</taxon>
    </lineage>
</organism>
<sequence length="207" mass="23018">MSNHLRYSGASADSQSKALEAIIRDQAVLMVVLVGLRDLALPDHLLVAGAIYNQVWNALTDRPTLTGVNDIDVFYFDDADIGWDAEDRVIKTCEQRFANLPVPVQVRNQARVHLWFEDKFGSPFTPLSSSAEMLGRYASTSHAVGARLNADDSMTIVAPFGLDDLFSFRIMPNPVLDNRALHTKKCAQAKAIWPELTVVPWPDVPQR</sequence>
<dbReference type="PANTHER" id="PTHR39166">
    <property type="entry name" value="BLL1166 PROTEIN"/>
    <property type="match status" value="1"/>
</dbReference>
<dbReference type="Pfam" id="PF06042">
    <property type="entry name" value="NTP_transf_6"/>
    <property type="match status" value="1"/>
</dbReference>
<dbReference type="RefSeq" id="WP_046139915.1">
    <property type="nucleotide sequence ID" value="NZ_LANJ01000004.1"/>
</dbReference>
<comment type="caution">
    <text evidence="1">The sequence shown here is derived from an EMBL/GenBank/DDBJ whole genome shotgun (WGS) entry which is preliminary data.</text>
</comment>
<dbReference type="InterPro" id="IPR009267">
    <property type="entry name" value="NTP_transf_6"/>
</dbReference>
<reference evidence="1 2" key="1">
    <citation type="submission" date="2015-03" db="EMBL/GenBank/DDBJ databases">
        <authorList>
            <person name="Lepp D."/>
            <person name="Hassan Y.I."/>
            <person name="Li X.-Z."/>
            <person name="Zhou T."/>
        </authorList>
    </citation>
    <scope>NUCLEOTIDE SEQUENCE [LARGE SCALE GENOMIC DNA]</scope>
    <source>
        <strain evidence="1 2">E84</strain>
    </source>
</reference>
<evidence type="ECO:0000313" key="1">
    <source>
        <dbReference type="EMBL" id="KKC41083.1"/>
    </source>
</evidence>
<dbReference type="EMBL" id="LANJ01000004">
    <property type="protein sequence ID" value="KKC41083.1"/>
    <property type="molecule type" value="Genomic_DNA"/>
</dbReference>
<evidence type="ECO:0000313" key="2">
    <source>
        <dbReference type="Proteomes" id="UP000033411"/>
    </source>
</evidence>
<dbReference type="PANTHER" id="PTHR39166:SF1">
    <property type="entry name" value="BLL1166 PROTEIN"/>
    <property type="match status" value="1"/>
</dbReference>
<gene>
    <name evidence="1" type="ORF">WH87_02825</name>
</gene>
<keyword evidence="2" id="KW-1185">Reference proteome</keyword>